<reference evidence="1 2" key="1">
    <citation type="submission" date="2020-03" db="EMBL/GenBank/DDBJ databases">
        <title>The Isolation and Genome Sequence of a Novel Cyanophage S-H34 from the Huanghai Sea, China.</title>
        <authorList>
            <person name="Jiang T."/>
        </authorList>
    </citation>
    <scope>NUCLEOTIDE SEQUENCE [LARGE SCALE GENOMIC DNA]</scope>
</reference>
<dbReference type="RefSeq" id="YP_010670681.1">
    <property type="nucleotide sequence ID" value="NC_070965.1"/>
</dbReference>
<dbReference type="EMBL" id="MT162467">
    <property type="protein sequence ID" value="QIN97013.1"/>
    <property type="molecule type" value="Genomic_DNA"/>
</dbReference>
<keyword evidence="2" id="KW-1185">Reference proteome</keyword>
<evidence type="ECO:0000313" key="2">
    <source>
        <dbReference type="Proteomes" id="UP000501900"/>
    </source>
</evidence>
<dbReference type="Proteomes" id="UP000501900">
    <property type="component" value="Genome"/>
</dbReference>
<protein>
    <submittedName>
        <fullName evidence="1">Uncharacterized protein</fullName>
    </submittedName>
</protein>
<name>A0A6G8R6K5_9CAUD</name>
<sequence>MCHTVRVVKGETRVSQQLWRLDDQTKAAVLNHKREQRYIAELNRDLDDFRAIFWAPAFDEQRLWAQDQIKSVLHELDEIEAGRLGVPADWVG</sequence>
<dbReference type="GeneID" id="77946891"/>
<accession>A0A6G8R6K5</accession>
<proteinExistence type="predicted"/>
<dbReference type="KEGG" id="vg:77946891"/>
<evidence type="ECO:0000313" key="1">
    <source>
        <dbReference type="EMBL" id="QIN97013.1"/>
    </source>
</evidence>
<organism evidence="1 2">
    <name type="scientific">Synechococcus phage S-H34</name>
    <dbReference type="NCBI Taxonomy" id="2718942"/>
    <lineage>
        <taxon>Viruses</taxon>
        <taxon>Duplodnaviria</taxon>
        <taxon>Heunggongvirae</taxon>
        <taxon>Uroviricota</taxon>
        <taxon>Caudoviricetes</taxon>
        <taxon>Pantevenvirales</taxon>
        <taxon>Kyanoviridae</taxon>
        <taxon>Makaravirus</taxon>
        <taxon>Makaravirus thirtyfour</taxon>
    </lineage>
</organism>